<dbReference type="SUPFAM" id="SSF52743">
    <property type="entry name" value="Subtilisin-like"/>
    <property type="match status" value="1"/>
</dbReference>
<evidence type="ECO:0000256" key="3">
    <source>
        <dbReference type="ARBA" id="ARBA00002451"/>
    </source>
</evidence>
<keyword evidence="7 16" id="KW-0645">Protease</keyword>
<dbReference type="PANTHER" id="PTHR14218">
    <property type="entry name" value="PROTEASE S8 TRIPEPTIDYL PEPTIDASE I CLN2"/>
    <property type="match status" value="1"/>
</dbReference>
<feature type="domain" description="Peptidase S53" evidence="18">
    <location>
        <begin position="222"/>
        <end position="588"/>
    </location>
</feature>
<dbReference type="InterPro" id="IPR030400">
    <property type="entry name" value="Sedolisin_dom"/>
</dbReference>
<sequence>MKASLVWSLAIALGSVQLCAASAKLFSRRWEDVAEKHSWVDVPRGWEYVSPAPADYEFDMRVGLKQDKVDDLTATLMETSDPTHAKYGKHLTVVEAEALAAPHPDSVEAVDAWLEDHGVPPANVVRSTGGGGWVVVRVSVAQAERLLGTKYNVYHHTASSERVVRALSYSLPRELHPHVDVVTPTTYFGTPHSMRRTSFLQPDRVLQPTTKDGGARADCASVITPACLRELYNTASYVPRATNVNKLGVAGFLGEWANRNDLQKFFAQFRPDAVNSSFSTVLVNGGLDNQNVPGVEANLDIQYTTAMSFPTPNIYYSTGGSPPFIPDSQTPKNTNEPYLEWLSFVLSRNKSEIPQTITISYGDDEQTVPKEYAVKVCNLFAQLGAVGTTVFVASGDSGVGGGDCLTNDGTKKKLFQPAFPASCPFVTVVGGTHKIPETAVDFSGGGFSRYFGTPAYQNVTVAKYVKGLGTTYAKLYNPAGRAYPDLAAQAYAYQVIVGGALQYVAGTSASSPTVAGVFALLNDFRLASGKPSLGFINPLIYSTASKGFNAVVSGSNPGCGTAGFPAKAGWNPVTGLGTPDFEKLQKLI</sequence>
<evidence type="ECO:0000256" key="17">
    <source>
        <dbReference type="SAM" id="SignalP"/>
    </source>
</evidence>
<dbReference type="PANTHER" id="PTHR14218:SF15">
    <property type="entry name" value="TRIPEPTIDYL-PEPTIDASE 1"/>
    <property type="match status" value="1"/>
</dbReference>
<name>A0A9P3UPF4_LYOSH</name>
<comment type="caution">
    <text evidence="16">Lacks conserved residue(s) required for the propagation of feature annotation.</text>
</comment>
<organism evidence="19 20">
    <name type="scientific">Lyophyllum shimeji</name>
    <name type="common">Hon-shimeji</name>
    <name type="synonym">Tricholoma shimeji</name>
    <dbReference type="NCBI Taxonomy" id="47721"/>
    <lineage>
        <taxon>Eukaryota</taxon>
        <taxon>Fungi</taxon>
        <taxon>Dikarya</taxon>
        <taxon>Basidiomycota</taxon>
        <taxon>Agaricomycotina</taxon>
        <taxon>Agaricomycetes</taxon>
        <taxon>Agaricomycetidae</taxon>
        <taxon>Agaricales</taxon>
        <taxon>Tricholomatineae</taxon>
        <taxon>Lyophyllaceae</taxon>
        <taxon>Lyophyllum</taxon>
    </lineage>
</organism>
<keyword evidence="15" id="KW-0325">Glycoprotein</keyword>
<proteinExistence type="predicted"/>
<keyword evidence="14" id="KW-0865">Zymogen</keyword>
<keyword evidence="11 16" id="KW-0720">Serine protease</keyword>
<evidence type="ECO:0000313" key="19">
    <source>
        <dbReference type="EMBL" id="GLB42699.1"/>
    </source>
</evidence>
<dbReference type="SUPFAM" id="SSF54897">
    <property type="entry name" value="Protease propeptides/inhibitors"/>
    <property type="match status" value="1"/>
</dbReference>
<dbReference type="InterPro" id="IPR036852">
    <property type="entry name" value="Peptidase_S8/S53_dom_sf"/>
</dbReference>
<dbReference type="InterPro" id="IPR015366">
    <property type="entry name" value="S53_propep"/>
</dbReference>
<dbReference type="EMBL" id="BRPK01000012">
    <property type="protein sequence ID" value="GLB42699.1"/>
    <property type="molecule type" value="Genomic_DNA"/>
</dbReference>
<comment type="function">
    <text evidence="3">Secreted tripeptidyl-peptidase which degrades proteins at acidic pHs and is involved in virulence.</text>
</comment>
<comment type="subcellular location">
    <subcellularLocation>
        <location evidence="4">Secreted</location>
        <location evidence="4">Extracellular space</location>
    </subcellularLocation>
</comment>
<feature type="active site" description="Charge relay system" evidence="16">
    <location>
        <position position="296"/>
    </location>
</feature>
<evidence type="ECO:0000256" key="15">
    <source>
        <dbReference type="ARBA" id="ARBA00023180"/>
    </source>
</evidence>
<dbReference type="GO" id="GO:0046872">
    <property type="term" value="F:metal ion binding"/>
    <property type="evidence" value="ECO:0007669"/>
    <property type="project" value="UniProtKB-KW"/>
</dbReference>
<accession>A0A9P3UPF4</accession>
<dbReference type="GO" id="GO:0004252">
    <property type="term" value="F:serine-type endopeptidase activity"/>
    <property type="evidence" value="ECO:0007669"/>
    <property type="project" value="UniProtKB-UniRule"/>
</dbReference>
<evidence type="ECO:0000256" key="4">
    <source>
        <dbReference type="ARBA" id="ARBA00004239"/>
    </source>
</evidence>
<dbReference type="GO" id="GO:0005576">
    <property type="term" value="C:extracellular region"/>
    <property type="evidence" value="ECO:0007669"/>
    <property type="project" value="UniProtKB-SubCell"/>
</dbReference>
<evidence type="ECO:0000256" key="5">
    <source>
        <dbReference type="ARBA" id="ARBA00012462"/>
    </source>
</evidence>
<protein>
    <recommendedName>
        <fullName evidence="5">tripeptidyl-peptidase II</fullName>
        <ecNumber evidence="5">3.4.14.10</ecNumber>
    </recommendedName>
</protein>
<dbReference type="PROSITE" id="PS00138">
    <property type="entry name" value="SUBTILASE_SER"/>
    <property type="match status" value="1"/>
</dbReference>
<feature type="chain" id="PRO_5040105815" description="tripeptidyl-peptidase II" evidence="17">
    <location>
        <begin position="22"/>
        <end position="588"/>
    </location>
</feature>
<evidence type="ECO:0000313" key="20">
    <source>
        <dbReference type="Proteomes" id="UP001063166"/>
    </source>
</evidence>
<evidence type="ECO:0000256" key="8">
    <source>
        <dbReference type="ARBA" id="ARBA00022723"/>
    </source>
</evidence>
<keyword evidence="12" id="KW-0106">Calcium</keyword>
<keyword evidence="10 16" id="KW-0378">Hydrolase</keyword>
<evidence type="ECO:0000256" key="9">
    <source>
        <dbReference type="ARBA" id="ARBA00022729"/>
    </source>
</evidence>
<dbReference type="InterPro" id="IPR000209">
    <property type="entry name" value="Peptidase_S8/S53_dom"/>
</dbReference>
<evidence type="ECO:0000259" key="18">
    <source>
        <dbReference type="PROSITE" id="PS51695"/>
    </source>
</evidence>
<dbReference type="CDD" id="cd11377">
    <property type="entry name" value="Pro-peptidase_S53"/>
    <property type="match status" value="1"/>
</dbReference>
<dbReference type="InterPro" id="IPR023828">
    <property type="entry name" value="Peptidase_S8_Ser-AS"/>
</dbReference>
<keyword evidence="6" id="KW-0964">Secreted</keyword>
<keyword evidence="13" id="KW-0843">Virulence</keyword>
<dbReference type="FunFam" id="3.40.50.200:FF:000015">
    <property type="entry name" value="Tripeptidyl peptidase A"/>
    <property type="match status" value="1"/>
</dbReference>
<evidence type="ECO:0000256" key="11">
    <source>
        <dbReference type="ARBA" id="ARBA00022825"/>
    </source>
</evidence>
<dbReference type="GO" id="GO:0008240">
    <property type="term" value="F:tripeptidyl-peptidase activity"/>
    <property type="evidence" value="ECO:0007669"/>
    <property type="project" value="UniProtKB-EC"/>
</dbReference>
<comment type="cofactor">
    <cofactor evidence="2">
        <name>Ca(2+)</name>
        <dbReference type="ChEBI" id="CHEBI:29108"/>
    </cofactor>
</comment>
<keyword evidence="9 17" id="KW-0732">Signal</keyword>
<comment type="caution">
    <text evidence="19">The sequence shown here is derived from an EMBL/GenBank/DDBJ whole genome shotgun (WGS) entry which is preliminary data.</text>
</comment>
<dbReference type="AlphaFoldDB" id="A0A9P3UPF4"/>
<gene>
    <name evidence="19" type="ORF">LshimejAT787_1201480</name>
</gene>
<dbReference type="PROSITE" id="PS51695">
    <property type="entry name" value="SEDOLISIN"/>
    <property type="match status" value="1"/>
</dbReference>
<evidence type="ECO:0000256" key="13">
    <source>
        <dbReference type="ARBA" id="ARBA00023026"/>
    </source>
</evidence>
<feature type="active site" description="Charge relay system" evidence="16">
    <location>
        <position position="508"/>
    </location>
</feature>
<evidence type="ECO:0000256" key="7">
    <source>
        <dbReference type="ARBA" id="ARBA00022670"/>
    </source>
</evidence>
<evidence type="ECO:0000256" key="2">
    <source>
        <dbReference type="ARBA" id="ARBA00001913"/>
    </source>
</evidence>
<dbReference type="EC" id="3.4.14.10" evidence="5"/>
<dbReference type="Gene3D" id="3.40.50.200">
    <property type="entry name" value="Peptidase S8/S53 domain"/>
    <property type="match status" value="1"/>
</dbReference>
<comment type="catalytic activity">
    <reaction evidence="1">
        <text>Release of an N-terminal tripeptide from a polypeptide.</text>
        <dbReference type="EC" id="3.4.14.10"/>
    </reaction>
</comment>
<dbReference type="CDD" id="cd04056">
    <property type="entry name" value="Peptidases_S53"/>
    <property type="match status" value="1"/>
</dbReference>
<evidence type="ECO:0000256" key="16">
    <source>
        <dbReference type="PROSITE-ProRule" id="PRU01032"/>
    </source>
</evidence>
<evidence type="ECO:0000256" key="6">
    <source>
        <dbReference type="ARBA" id="ARBA00022525"/>
    </source>
</evidence>
<dbReference type="InterPro" id="IPR050819">
    <property type="entry name" value="Tripeptidyl-peptidase_I"/>
</dbReference>
<feature type="signal peptide" evidence="17">
    <location>
        <begin position="1"/>
        <end position="21"/>
    </location>
</feature>
<evidence type="ECO:0000256" key="1">
    <source>
        <dbReference type="ARBA" id="ARBA00001910"/>
    </source>
</evidence>
<dbReference type="Proteomes" id="UP001063166">
    <property type="component" value="Unassembled WGS sequence"/>
</dbReference>
<evidence type="ECO:0000256" key="10">
    <source>
        <dbReference type="ARBA" id="ARBA00022801"/>
    </source>
</evidence>
<dbReference type="Pfam" id="PF09286">
    <property type="entry name" value="Pro-kuma_activ"/>
    <property type="match status" value="1"/>
</dbReference>
<dbReference type="OrthoDB" id="409122at2759"/>
<evidence type="ECO:0000256" key="14">
    <source>
        <dbReference type="ARBA" id="ARBA00023145"/>
    </source>
</evidence>
<dbReference type="Pfam" id="PF00082">
    <property type="entry name" value="Peptidase_S8"/>
    <property type="match status" value="1"/>
</dbReference>
<evidence type="ECO:0000256" key="12">
    <source>
        <dbReference type="ARBA" id="ARBA00022837"/>
    </source>
</evidence>
<feature type="active site" description="Charge relay system" evidence="16">
    <location>
        <position position="300"/>
    </location>
</feature>
<dbReference type="SMART" id="SM00944">
    <property type="entry name" value="Pro-kuma_activ"/>
    <property type="match status" value="1"/>
</dbReference>
<keyword evidence="8" id="KW-0479">Metal-binding</keyword>
<keyword evidence="20" id="KW-1185">Reference proteome</keyword>
<dbReference type="GO" id="GO:0006508">
    <property type="term" value="P:proteolysis"/>
    <property type="evidence" value="ECO:0007669"/>
    <property type="project" value="UniProtKB-KW"/>
</dbReference>
<reference evidence="19" key="1">
    <citation type="submission" date="2022-07" db="EMBL/GenBank/DDBJ databases">
        <title>The genome of Lyophyllum shimeji provides insight into the initial evolution of ectomycorrhizal fungal genome.</title>
        <authorList>
            <person name="Kobayashi Y."/>
            <person name="Shibata T."/>
            <person name="Hirakawa H."/>
            <person name="Shigenobu S."/>
            <person name="Nishiyama T."/>
            <person name="Yamada A."/>
            <person name="Hasebe M."/>
            <person name="Kawaguchi M."/>
        </authorList>
    </citation>
    <scope>NUCLEOTIDE SEQUENCE</scope>
    <source>
        <strain evidence="19">AT787</strain>
    </source>
</reference>